<sequence length="203" mass="22705">MAQIFGDFIEDFSERSEFLVIGFSPSSMPIQQRWKTNGLSADFLGDYVKNFFPGDTSAALSKQTEIAAAVSFVANELLENAMKYSDINAGLPINLEVHLFSDRLIFVSKNSLYPETIPEFQLYIQKIMTGDIAEMYVEQIEKSSASEDTGKSGLGYLTMLMDYEALLGWQFTTSPNLLKPLVDQEPQEQDVVTVVTTMVQLPL</sequence>
<keyword evidence="1" id="KW-0067">ATP-binding</keyword>
<reference evidence="1" key="1">
    <citation type="journal article" date="2015" name="ISME J.">
        <title>Draft Genome Sequence of Streptomyces incarnatus NRRL8089, which Produces the Nucleoside Antibiotic Sinefungin.</title>
        <authorList>
            <person name="Oshima K."/>
            <person name="Hattori M."/>
            <person name="Shimizu H."/>
            <person name="Fukuda K."/>
            <person name="Nemoto M."/>
            <person name="Inagaki K."/>
            <person name="Tamura T."/>
        </authorList>
    </citation>
    <scope>NUCLEOTIDE SEQUENCE</scope>
    <source>
        <strain evidence="1">FACHB-1277</strain>
    </source>
</reference>
<comment type="caution">
    <text evidence="1">The sequence shown here is derived from an EMBL/GenBank/DDBJ whole genome shotgun (WGS) entry which is preliminary data.</text>
</comment>
<dbReference type="GO" id="GO:0005524">
    <property type="term" value="F:ATP binding"/>
    <property type="evidence" value="ECO:0007669"/>
    <property type="project" value="UniProtKB-KW"/>
</dbReference>
<organism evidence="1 2">
    <name type="scientific">Pseudanabaena cinerea FACHB-1277</name>
    <dbReference type="NCBI Taxonomy" id="2949581"/>
    <lineage>
        <taxon>Bacteria</taxon>
        <taxon>Bacillati</taxon>
        <taxon>Cyanobacteriota</taxon>
        <taxon>Cyanophyceae</taxon>
        <taxon>Pseudanabaenales</taxon>
        <taxon>Pseudanabaenaceae</taxon>
        <taxon>Pseudanabaena</taxon>
        <taxon>Pseudanabaena cinerea</taxon>
    </lineage>
</organism>
<dbReference type="AlphaFoldDB" id="A0A926USX8"/>
<dbReference type="InterPro" id="IPR058084">
    <property type="entry name" value="Slr1658-like"/>
</dbReference>
<dbReference type="Proteomes" id="UP000631421">
    <property type="component" value="Unassembled WGS sequence"/>
</dbReference>
<evidence type="ECO:0000313" key="1">
    <source>
        <dbReference type="EMBL" id="MBD2150684.1"/>
    </source>
</evidence>
<keyword evidence="2" id="KW-1185">Reference proteome</keyword>
<proteinExistence type="predicted"/>
<protein>
    <submittedName>
        <fullName evidence="1">ATP-binding protein</fullName>
    </submittedName>
</protein>
<name>A0A926USX8_9CYAN</name>
<evidence type="ECO:0000313" key="2">
    <source>
        <dbReference type="Proteomes" id="UP000631421"/>
    </source>
</evidence>
<keyword evidence="1" id="KW-0547">Nucleotide-binding</keyword>
<dbReference type="NCBIfam" id="NF047703">
    <property type="entry name" value="slr1658_superfam"/>
    <property type="match status" value="1"/>
</dbReference>
<reference evidence="1" key="2">
    <citation type="submission" date="2020-08" db="EMBL/GenBank/DDBJ databases">
        <authorList>
            <person name="Chen M."/>
            <person name="Teng W."/>
            <person name="Zhao L."/>
            <person name="Hu C."/>
            <person name="Zhou Y."/>
            <person name="Han B."/>
            <person name="Song L."/>
            <person name="Shu W."/>
        </authorList>
    </citation>
    <scope>NUCLEOTIDE SEQUENCE</scope>
    <source>
        <strain evidence="1">FACHB-1277</strain>
    </source>
</reference>
<gene>
    <name evidence="1" type="ORF">H6F44_11215</name>
</gene>
<dbReference type="RefSeq" id="WP_190351047.1">
    <property type="nucleotide sequence ID" value="NZ_JACJPY010000031.1"/>
</dbReference>
<dbReference type="EMBL" id="JACJPY010000031">
    <property type="protein sequence ID" value="MBD2150684.1"/>
    <property type="molecule type" value="Genomic_DNA"/>
</dbReference>
<accession>A0A926USX8</accession>